<dbReference type="EMBL" id="UYSL01024218">
    <property type="protein sequence ID" value="VDL83220.1"/>
    <property type="molecule type" value="Genomic_DNA"/>
</dbReference>
<dbReference type="Proteomes" id="UP000271162">
    <property type="component" value="Unassembled WGS sequence"/>
</dbReference>
<evidence type="ECO:0000313" key="3">
    <source>
        <dbReference type="EMBL" id="VDL83220.1"/>
    </source>
</evidence>
<organism evidence="5">
    <name type="scientific">Nippostrongylus brasiliensis</name>
    <name type="common">Rat hookworm</name>
    <dbReference type="NCBI Taxonomy" id="27835"/>
    <lineage>
        <taxon>Eukaryota</taxon>
        <taxon>Metazoa</taxon>
        <taxon>Ecdysozoa</taxon>
        <taxon>Nematoda</taxon>
        <taxon>Chromadorea</taxon>
        <taxon>Rhabditida</taxon>
        <taxon>Rhabditina</taxon>
        <taxon>Rhabditomorpha</taxon>
        <taxon>Strongyloidea</taxon>
        <taxon>Heligmosomidae</taxon>
        <taxon>Nippostrongylus</taxon>
    </lineage>
</organism>
<gene>
    <name evidence="2" type="ORF">NBR_LOCUS17976</name>
    <name evidence="3" type="ORF">NBR_LOCUS19486</name>
</gene>
<dbReference type="AlphaFoldDB" id="A0A0N4YLI5"/>
<feature type="compositionally biased region" description="Polar residues" evidence="1">
    <location>
        <begin position="15"/>
        <end position="24"/>
    </location>
</feature>
<evidence type="ECO:0000313" key="4">
    <source>
        <dbReference type="Proteomes" id="UP000271162"/>
    </source>
</evidence>
<evidence type="ECO:0000256" key="1">
    <source>
        <dbReference type="SAM" id="MobiDB-lite"/>
    </source>
</evidence>
<keyword evidence="4" id="KW-1185">Reference proteome</keyword>
<sequence>MANTVSSKIRDAGRSTKNAMQNGFNKMKRALGIKPKTPVDKLTEAERSARDAVLDSCNKAGQAVEKTGKKIQKEVKSLKKR</sequence>
<reference evidence="2 4" key="2">
    <citation type="submission" date="2018-11" db="EMBL/GenBank/DDBJ databases">
        <authorList>
            <consortium name="Pathogen Informatics"/>
        </authorList>
    </citation>
    <scope>NUCLEOTIDE SEQUENCE [LARGE SCALE GENOMIC DNA]</scope>
</reference>
<name>A0A0N4YLI5_NIPBR</name>
<protein>
    <submittedName>
        <fullName evidence="5 6">CsbD family protein</fullName>
    </submittedName>
</protein>
<evidence type="ECO:0000313" key="2">
    <source>
        <dbReference type="EMBL" id="VDL81696.1"/>
    </source>
</evidence>
<dbReference type="WBParaSite" id="NBR_0001797501-mRNA-1">
    <property type="protein sequence ID" value="NBR_0001797501-mRNA-1"/>
    <property type="gene ID" value="NBR_0001797501"/>
</dbReference>
<evidence type="ECO:0000313" key="5">
    <source>
        <dbReference type="WBParaSite" id="NBR_0001797501-mRNA-1"/>
    </source>
</evidence>
<feature type="region of interest" description="Disordered" evidence="1">
    <location>
        <begin position="1"/>
        <end position="38"/>
    </location>
</feature>
<reference evidence="5 6" key="1">
    <citation type="submission" date="2017-02" db="UniProtKB">
        <authorList>
            <consortium name="WormBaseParasite"/>
        </authorList>
    </citation>
    <scope>IDENTIFICATION</scope>
</reference>
<dbReference type="WBParaSite" id="NBR_0001948501-mRNA-1">
    <property type="protein sequence ID" value="NBR_0001948501-mRNA-1"/>
    <property type="gene ID" value="NBR_0001948501"/>
</dbReference>
<dbReference type="EMBL" id="UYSL01023098">
    <property type="protein sequence ID" value="VDL81696.1"/>
    <property type="molecule type" value="Genomic_DNA"/>
</dbReference>
<proteinExistence type="predicted"/>
<accession>A0A0N4YLI5</accession>
<evidence type="ECO:0000313" key="6">
    <source>
        <dbReference type="WBParaSite" id="NBR_0001948501-mRNA-1"/>
    </source>
</evidence>